<dbReference type="GeneID" id="20670259"/>
<accession>W4KCG8</accession>
<proteinExistence type="predicted"/>
<dbReference type="InParanoid" id="W4KCG8"/>
<evidence type="ECO:0000313" key="3">
    <source>
        <dbReference type="Proteomes" id="UP000030671"/>
    </source>
</evidence>
<dbReference type="EMBL" id="KI925457">
    <property type="protein sequence ID" value="ETW83429.1"/>
    <property type="molecule type" value="Genomic_DNA"/>
</dbReference>
<name>W4KCG8_HETIT</name>
<dbReference type="Pfam" id="PF17667">
    <property type="entry name" value="Pkinase_fungal"/>
    <property type="match status" value="1"/>
</dbReference>
<protein>
    <recommendedName>
        <fullName evidence="1">Fungal-type protein kinase domain-containing protein</fullName>
    </recommendedName>
</protein>
<evidence type="ECO:0000259" key="1">
    <source>
        <dbReference type="Pfam" id="PF17667"/>
    </source>
</evidence>
<dbReference type="RefSeq" id="XP_009545678.1">
    <property type="nucleotide sequence ID" value="XM_009547383.1"/>
</dbReference>
<dbReference type="InterPro" id="IPR040976">
    <property type="entry name" value="Pkinase_fungal"/>
</dbReference>
<dbReference type="Proteomes" id="UP000030671">
    <property type="component" value="Unassembled WGS sequence"/>
</dbReference>
<sequence length="504" mass="57119">MSRCRTPKQSKTDLSCTSKPEEKSRYRLFVDLSNDVLKKLRTIDIADIRRANEDLNITLYQNNRDPQVSRGPRVVLVSLAAAELVAPDRGDMQWDDIVAEYACEGPSPRKNLAWSSICASIEFEVCAYILNPPPATYSGLGQVIPAKVNYLEPTTSHSLITIHSSRRPTPTIRTADATFKQTKIVAKRPETLSLPIIQSALYGVEILSRKPCINHAINLLFIDDVIWIWWYDRQGAIQTEGINFVQDLPRFLILLFAFQRFGLEGWGFNISLDTEFDAIYPSDVASRGIAADQTRYIKTSILRASGEWEDIDIDTIRQVHQAYGLVGRGTSVFCGTAARLRKVESSRKRHMAGGVTTAFKPSTELRKVTAKIHWQEEPLLNEAEGLRGAYTLRSNTDTLGHHPEPLYARDYTQYSTGNIRRKLGLDPPEKRRPARFLRLAVFLRPRPITTVVGEAFLKAWLDCVRSHYSLWELGIQDVTPRLSNLMVDMDKRGFLIDWKLATIL</sequence>
<dbReference type="KEGG" id="hir:HETIRDRAFT_315798"/>
<reference evidence="2 3" key="1">
    <citation type="journal article" date="2012" name="New Phytol.">
        <title>Insight into trade-off between wood decay and parasitism from the genome of a fungal forest pathogen.</title>
        <authorList>
            <person name="Olson A."/>
            <person name="Aerts A."/>
            <person name="Asiegbu F."/>
            <person name="Belbahri L."/>
            <person name="Bouzid O."/>
            <person name="Broberg A."/>
            <person name="Canback B."/>
            <person name="Coutinho P.M."/>
            <person name="Cullen D."/>
            <person name="Dalman K."/>
            <person name="Deflorio G."/>
            <person name="van Diepen L.T."/>
            <person name="Dunand C."/>
            <person name="Duplessis S."/>
            <person name="Durling M."/>
            <person name="Gonthier P."/>
            <person name="Grimwood J."/>
            <person name="Fossdal C.G."/>
            <person name="Hansson D."/>
            <person name="Henrissat B."/>
            <person name="Hietala A."/>
            <person name="Himmelstrand K."/>
            <person name="Hoffmeister D."/>
            <person name="Hogberg N."/>
            <person name="James T.Y."/>
            <person name="Karlsson M."/>
            <person name="Kohler A."/>
            <person name="Kues U."/>
            <person name="Lee Y.H."/>
            <person name="Lin Y.C."/>
            <person name="Lind M."/>
            <person name="Lindquist E."/>
            <person name="Lombard V."/>
            <person name="Lucas S."/>
            <person name="Lunden K."/>
            <person name="Morin E."/>
            <person name="Murat C."/>
            <person name="Park J."/>
            <person name="Raffaello T."/>
            <person name="Rouze P."/>
            <person name="Salamov A."/>
            <person name="Schmutz J."/>
            <person name="Solheim H."/>
            <person name="Stahlberg J."/>
            <person name="Velez H."/>
            <person name="de Vries R.P."/>
            <person name="Wiebenga A."/>
            <person name="Woodward S."/>
            <person name="Yakovlev I."/>
            <person name="Garbelotto M."/>
            <person name="Martin F."/>
            <person name="Grigoriev I.V."/>
            <person name="Stenlid J."/>
        </authorList>
    </citation>
    <scope>NUCLEOTIDE SEQUENCE [LARGE SCALE GENOMIC DNA]</scope>
    <source>
        <strain evidence="2 3">TC 32-1</strain>
    </source>
</reference>
<dbReference type="HOGENOM" id="CLU_540855_0_0_1"/>
<keyword evidence="3" id="KW-1185">Reference proteome</keyword>
<dbReference type="OrthoDB" id="5569250at2759"/>
<dbReference type="eggNOG" id="ENOG502SQDH">
    <property type="taxonomic scope" value="Eukaryota"/>
</dbReference>
<dbReference type="AlphaFoldDB" id="W4KCG8"/>
<organism evidence="2 3">
    <name type="scientific">Heterobasidion irregulare (strain TC 32-1)</name>
    <dbReference type="NCBI Taxonomy" id="747525"/>
    <lineage>
        <taxon>Eukaryota</taxon>
        <taxon>Fungi</taxon>
        <taxon>Dikarya</taxon>
        <taxon>Basidiomycota</taxon>
        <taxon>Agaricomycotina</taxon>
        <taxon>Agaricomycetes</taxon>
        <taxon>Russulales</taxon>
        <taxon>Bondarzewiaceae</taxon>
        <taxon>Heterobasidion</taxon>
        <taxon>Heterobasidion annosum species complex</taxon>
    </lineage>
</organism>
<gene>
    <name evidence="2" type="ORF">HETIRDRAFT_315798</name>
</gene>
<evidence type="ECO:0000313" key="2">
    <source>
        <dbReference type="EMBL" id="ETW83429.1"/>
    </source>
</evidence>
<feature type="domain" description="Fungal-type protein kinase" evidence="1">
    <location>
        <begin position="200"/>
        <end position="501"/>
    </location>
</feature>